<keyword evidence="2 6" id="KW-0378">Hydrolase</keyword>
<dbReference type="Gene3D" id="3.40.1090.10">
    <property type="entry name" value="Cytosolic phospholipase A2 catalytic domain"/>
    <property type="match status" value="2"/>
</dbReference>
<dbReference type="CDD" id="cd07205">
    <property type="entry name" value="Pat_PNPLA6_PNPLA7_NTE1_like"/>
    <property type="match status" value="1"/>
</dbReference>
<dbReference type="SUPFAM" id="SSF52151">
    <property type="entry name" value="FabD/lysophospholipase-like"/>
    <property type="match status" value="1"/>
</dbReference>
<proteinExistence type="predicted"/>
<dbReference type="InterPro" id="IPR016035">
    <property type="entry name" value="Acyl_Trfase/lysoPLipase"/>
</dbReference>
<dbReference type="PROSITE" id="PS51635">
    <property type="entry name" value="PNPLA"/>
    <property type="match status" value="1"/>
</dbReference>
<evidence type="ECO:0000256" key="4">
    <source>
        <dbReference type="ARBA" id="ARBA00023098"/>
    </source>
</evidence>
<dbReference type="InterPro" id="IPR010827">
    <property type="entry name" value="BamA/TamA_POTRA"/>
</dbReference>
<dbReference type="Gene3D" id="2.40.160.50">
    <property type="entry name" value="membrane protein fhac: a member of the omp85/tpsb transporter family"/>
    <property type="match status" value="1"/>
</dbReference>
<feature type="short sequence motif" description="GXGXXG" evidence="6">
    <location>
        <begin position="39"/>
        <end position="44"/>
    </location>
</feature>
<dbReference type="InterPro" id="IPR050301">
    <property type="entry name" value="NTE"/>
</dbReference>
<dbReference type="Pfam" id="PF01734">
    <property type="entry name" value="Patatin"/>
    <property type="match status" value="1"/>
</dbReference>
<evidence type="ECO:0000256" key="1">
    <source>
        <dbReference type="ARBA" id="ARBA00004370"/>
    </source>
</evidence>
<dbReference type="PANTHER" id="PTHR14226">
    <property type="entry name" value="NEUROPATHY TARGET ESTERASE/SWISS CHEESE D.MELANOGASTER"/>
    <property type="match status" value="1"/>
</dbReference>
<keyword evidence="3 6" id="KW-0442">Lipid degradation</keyword>
<feature type="domain" description="PNPLA" evidence="7">
    <location>
        <begin position="35"/>
        <end position="229"/>
    </location>
</feature>
<keyword evidence="5" id="KW-0472">Membrane</keyword>
<dbReference type="Gene3D" id="3.10.20.310">
    <property type="entry name" value="membrane protein fhac"/>
    <property type="match status" value="1"/>
</dbReference>
<feature type="short sequence motif" description="GXSXG" evidence="6">
    <location>
        <begin position="66"/>
        <end position="70"/>
    </location>
</feature>
<dbReference type="PANTHER" id="PTHR14226:SF29">
    <property type="entry name" value="NEUROPATHY TARGET ESTERASE SWS"/>
    <property type="match status" value="1"/>
</dbReference>
<dbReference type="Pfam" id="PF07244">
    <property type="entry name" value="POTRA"/>
    <property type="match status" value="1"/>
</dbReference>
<evidence type="ECO:0000256" key="2">
    <source>
        <dbReference type="ARBA" id="ARBA00022801"/>
    </source>
</evidence>
<sequence length="746" mass="80198">MTREEPRVRTTVAILLTLLGLAAPALAEARPAIGLALSGGGARGAAHVGVLRELERRRIPIDYIAGTSMGAVVGGLYAMGMSPDEIERTIEDIDWTAIFQDEPARATRRMQRKLEDRSFLIKSRPGVDEEAGRVNLVPALIQGQRLELALREYTLPATAIHDFDRLRVPFRAIATDVVSGEAVVLGGGDLATAIRASMAVPAVFAPVEIGERLLVDGGLAMNLPIGVVREMGAEIVIAVDIGGPRRDRESITDVLEMLDQVASLVTWRNTQAEIATLGPRDLLLTPPLGRRVLASDFDKMLEAIAIGEQAARDAGAPLDALALPAARYAAYRQAHRRVDYQAPVISQVSIDNDSGLDDAVLARRIQVSPGERLDPEALAGQLERVYDQDVFETVRYRIEPAPGDDERAALRISAHEKRWGTSSLQGGLELSSSGGGNSRFNLGAAYTKAPLTDLNGEWRTEVRLGEEPGILSSLYLPLDPAERWFAGLGIGYLSESLTLFDPSAQDAPLAEYQLNRLGARLEFGRNLGDWGRVALGYAHYRGDADLRVGDPGFGGYNFDVGALEFRLDIDTLDSANFPASGWAASAFGEHSRTALGATSDYDQAGVELVHALGRGRHRLITALTLAGNFGGETPLHAYYRLGGFLNLSGFNQLELSGANLGLARAIYLHAFDTGLVPTYAGASLEVGNTWARRGDIGANSLRLGSSLFLGADTPIGPLYLGYGYADGGNDALYLFLGRPWSRPLLQ</sequence>
<comment type="caution">
    <text evidence="8">The sequence shown here is derived from an EMBL/GenBank/DDBJ whole genome shotgun (WGS) entry which is preliminary data.</text>
</comment>
<accession>A0ABR5VK06</accession>
<dbReference type="InterPro" id="IPR000184">
    <property type="entry name" value="Bac_surfAg_D15"/>
</dbReference>
<evidence type="ECO:0000313" key="8">
    <source>
        <dbReference type="EMBL" id="KXX65917.1"/>
    </source>
</evidence>
<comment type="subcellular location">
    <subcellularLocation>
        <location evidence="1">Membrane</location>
    </subcellularLocation>
</comment>
<name>A0ABR5VK06_MARGR</name>
<dbReference type="Pfam" id="PF01103">
    <property type="entry name" value="Omp85"/>
    <property type="match status" value="1"/>
</dbReference>
<evidence type="ECO:0000259" key="7">
    <source>
        <dbReference type="PROSITE" id="PS51635"/>
    </source>
</evidence>
<evidence type="ECO:0000256" key="6">
    <source>
        <dbReference type="PROSITE-ProRule" id="PRU01161"/>
    </source>
</evidence>
<evidence type="ECO:0000256" key="5">
    <source>
        <dbReference type="ARBA" id="ARBA00023136"/>
    </source>
</evidence>
<feature type="active site" description="Nucleophile" evidence="6">
    <location>
        <position position="68"/>
    </location>
</feature>
<dbReference type="Proteomes" id="UP000075766">
    <property type="component" value="Unassembled WGS sequence"/>
</dbReference>
<protein>
    <submittedName>
        <fullName evidence="8">Patatin</fullName>
    </submittedName>
</protein>
<gene>
    <name evidence="8" type="ORF">AY586_08150</name>
</gene>
<evidence type="ECO:0000256" key="3">
    <source>
        <dbReference type="ARBA" id="ARBA00022963"/>
    </source>
</evidence>
<keyword evidence="9" id="KW-1185">Reference proteome</keyword>
<evidence type="ECO:0000313" key="9">
    <source>
        <dbReference type="Proteomes" id="UP000075766"/>
    </source>
</evidence>
<feature type="active site" description="Proton acceptor" evidence="6">
    <location>
        <position position="216"/>
    </location>
</feature>
<dbReference type="EMBL" id="LSYU01000028">
    <property type="protein sequence ID" value="KXX65917.1"/>
    <property type="molecule type" value="Genomic_DNA"/>
</dbReference>
<keyword evidence="4 6" id="KW-0443">Lipid metabolism</keyword>
<organism evidence="8 9">
    <name type="scientific">Marichromatium gracile</name>
    <name type="common">Chromatium gracile</name>
    <dbReference type="NCBI Taxonomy" id="1048"/>
    <lineage>
        <taxon>Bacteria</taxon>
        <taxon>Pseudomonadati</taxon>
        <taxon>Pseudomonadota</taxon>
        <taxon>Gammaproteobacteria</taxon>
        <taxon>Chromatiales</taxon>
        <taxon>Chromatiaceae</taxon>
        <taxon>Marichromatium</taxon>
    </lineage>
</organism>
<feature type="short sequence motif" description="DGA/G" evidence="6">
    <location>
        <begin position="216"/>
        <end position="218"/>
    </location>
</feature>
<dbReference type="InterPro" id="IPR002641">
    <property type="entry name" value="PNPLA_dom"/>
</dbReference>
<reference evidence="8 9" key="1">
    <citation type="submission" date="2016-02" db="EMBL/GenBank/DDBJ databases">
        <title>Genome sequence of Marichromatium gracile YL-28, a purple sulfur bacterium.</title>
        <authorList>
            <person name="Zhao C."/>
            <person name="Hong X."/>
            <person name="Chen S."/>
            <person name="Yang S."/>
        </authorList>
    </citation>
    <scope>NUCLEOTIDE SEQUENCE [LARGE SCALE GENOMIC DNA]</scope>
    <source>
        <strain evidence="8 9">YL28</strain>
    </source>
</reference>